<reference evidence="1 2" key="1">
    <citation type="journal article" date="2022" name="Genome Biol. Evol.">
        <title>The Spruce Budworm Genome: Reconstructing the Evolutionary History of Antifreeze Proteins.</title>
        <authorList>
            <person name="Beliveau C."/>
            <person name="Gagne P."/>
            <person name="Picq S."/>
            <person name="Vernygora O."/>
            <person name="Keeling C.I."/>
            <person name="Pinkney K."/>
            <person name="Doucet D."/>
            <person name="Wen F."/>
            <person name="Johnston J.S."/>
            <person name="Maaroufi H."/>
            <person name="Boyle B."/>
            <person name="Laroche J."/>
            <person name="Dewar K."/>
            <person name="Juretic N."/>
            <person name="Blackburn G."/>
            <person name="Nisole A."/>
            <person name="Brunet B."/>
            <person name="Brandao M."/>
            <person name="Lumley L."/>
            <person name="Duan J."/>
            <person name="Quan G."/>
            <person name="Lucarotti C.J."/>
            <person name="Roe A.D."/>
            <person name="Sperling F.A.H."/>
            <person name="Levesque R.C."/>
            <person name="Cusson M."/>
        </authorList>
    </citation>
    <scope>NUCLEOTIDE SEQUENCE [LARGE SCALE GENOMIC DNA]</scope>
    <source>
        <strain evidence="1">Glfc:IPQL:Cfum</strain>
    </source>
</reference>
<dbReference type="EMBL" id="CM046111">
    <property type="protein sequence ID" value="KAI8425370.1"/>
    <property type="molecule type" value="Genomic_DNA"/>
</dbReference>
<evidence type="ECO:0000313" key="1">
    <source>
        <dbReference type="EMBL" id="KAI8425370.1"/>
    </source>
</evidence>
<comment type="caution">
    <text evidence="1">The sequence shown here is derived from an EMBL/GenBank/DDBJ whole genome shotgun (WGS) entry which is preliminary data.</text>
</comment>
<dbReference type="Proteomes" id="UP001064048">
    <property type="component" value="Chromosome 11"/>
</dbReference>
<evidence type="ECO:0000313" key="2">
    <source>
        <dbReference type="Proteomes" id="UP001064048"/>
    </source>
</evidence>
<accession>A0ACC0JMJ4</accession>
<protein>
    <submittedName>
        <fullName evidence="1">Uncharacterized protein</fullName>
    </submittedName>
</protein>
<gene>
    <name evidence="1" type="ORF">MSG28_007129</name>
</gene>
<proteinExistence type="predicted"/>
<keyword evidence="2" id="KW-1185">Reference proteome</keyword>
<organism evidence="1 2">
    <name type="scientific">Choristoneura fumiferana</name>
    <name type="common">Spruce budworm moth</name>
    <name type="synonym">Archips fumiferana</name>
    <dbReference type="NCBI Taxonomy" id="7141"/>
    <lineage>
        <taxon>Eukaryota</taxon>
        <taxon>Metazoa</taxon>
        <taxon>Ecdysozoa</taxon>
        <taxon>Arthropoda</taxon>
        <taxon>Hexapoda</taxon>
        <taxon>Insecta</taxon>
        <taxon>Pterygota</taxon>
        <taxon>Neoptera</taxon>
        <taxon>Endopterygota</taxon>
        <taxon>Lepidoptera</taxon>
        <taxon>Glossata</taxon>
        <taxon>Ditrysia</taxon>
        <taxon>Tortricoidea</taxon>
        <taxon>Tortricidae</taxon>
        <taxon>Tortricinae</taxon>
        <taxon>Choristoneura</taxon>
    </lineage>
</organism>
<sequence length="170" mass="18531">MTVASCISKVPGRQAEGADGKVTVKASFRALHVTRQNAHLCITYLTKEKKQKMYIDGTEWNGVKFFQLSTQWQTHVKTFPWRRAGATRAPGNLELAPNQIRYHPPRRTMVEQISRLLGEDGPLPECVALATAGAAPALHALGVPAVVAPAPQAPDARPLLQALYSRAGKQ</sequence>
<name>A0ACC0JMJ4_CHOFU</name>